<keyword evidence="1" id="KW-0547">Nucleotide-binding</keyword>
<proteinExistence type="predicted"/>
<comment type="caution">
    <text evidence="1">The sequence shown here is derived from an EMBL/GenBank/DDBJ whole genome shotgun (WGS) entry which is preliminary data.</text>
</comment>
<keyword evidence="2" id="KW-1185">Reference proteome</keyword>
<protein>
    <submittedName>
        <fullName evidence="1">ABC transporter ATP-binding protein</fullName>
    </submittedName>
</protein>
<accession>A0ACC5R5S4</accession>
<sequence>MEGVSVSYGTFHALRPLDLTIGHGDFLAILGPSGCGKTTLLRAIGGFQRPTSGRILIDGQDVTALGPEKRPSNTVFQGYGLFPHLNVRQNIGYGLRIAGRGRPDIAREVEHIAALVRLQEYLDRPIDKLSGGQRQRVALARALVMRPKVLLLDEPLAALDLKLRQTMQEELRRIHREIGGTFVFVTHDQSEALSLATRIAVMNEGHLVQIGSPEEIYQRPKSRFVATFLGEANVLAATRRAGHVTLAAGGSFTSRGADGDIAIAVRPEVIKIAPSPGAAGLTLRGRVRDRVYLGSHLRYEIGLADGGRLVAAADTADRRNLPAPGEEITVGWAHDAQVLLDT</sequence>
<evidence type="ECO:0000313" key="1">
    <source>
        <dbReference type="EMBL" id="MBK1867967.1"/>
    </source>
</evidence>
<dbReference type="EMBL" id="JAENHL010000007">
    <property type="protein sequence ID" value="MBK1867967.1"/>
    <property type="molecule type" value="Genomic_DNA"/>
</dbReference>
<evidence type="ECO:0000313" key="2">
    <source>
        <dbReference type="Proteomes" id="UP000616151"/>
    </source>
</evidence>
<gene>
    <name evidence="1" type="ORF">JHL16_16540</name>
</gene>
<reference evidence="1" key="1">
    <citation type="submission" date="2021-01" db="EMBL/GenBank/DDBJ databases">
        <authorList>
            <person name="Sun Q."/>
        </authorList>
    </citation>
    <scope>NUCLEOTIDE SEQUENCE</scope>
    <source>
        <strain evidence="1">YIM B02566</strain>
    </source>
</reference>
<organism evidence="1 2">
    <name type="scientific">Taklimakanibacter albus</name>
    <dbReference type="NCBI Taxonomy" id="2800327"/>
    <lineage>
        <taxon>Bacteria</taxon>
        <taxon>Pseudomonadati</taxon>
        <taxon>Pseudomonadota</taxon>
        <taxon>Alphaproteobacteria</taxon>
        <taxon>Hyphomicrobiales</taxon>
        <taxon>Aestuariivirgaceae</taxon>
        <taxon>Taklimakanibacter</taxon>
    </lineage>
</organism>
<name>A0ACC5R5S4_9HYPH</name>
<dbReference type="Proteomes" id="UP000616151">
    <property type="component" value="Unassembled WGS sequence"/>
</dbReference>
<keyword evidence="1" id="KW-0067">ATP-binding</keyword>